<evidence type="ECO:0000313" key="2">
    <source>
        <dbReference type="Proteomes" id="UP000053676"/>
    </source>
</evidence>
<evidence type="ECO:0000313" key="1">
    <source>
        <dbReference type="EMBL" id="ETN83859.1"/>
    </source>
</evidence>
<dbReference type="EMBL" id="KI658067">
    <property type="protein sequence ID" value="ETN83859.1"/>
    <property type="molecule type" value="Genomic_DNA"/>
</dbReference>
<proteinExistence type="predicted"/>
<sequence>MSPFPFQTGTVTEVCQTSGVRPSATILLNRVANHMDPRSPSSFQTSAELCPVLLLVAFSQFPNDSA</sequence>
<accession>W2TQB7</accession>
<name>W2TQB7_NECAM</name>
<dbReference type="Proteomes" id="UP000053676">
    <property type="component" value="Unassembled WGS sequence"/>
</dbReference>
<dbReference type="AlphaFoldDB" id="W2TQB7"/>
<organism evidence="1 2">
    <name type="scientific">Necator americanus</name>
    <name type="common">Human hookworm</name>
    <dbReference type="NCBI Taxonomy" id="51031"/>
    <lineage>
        <taxon>Eukaryota</taxon>
        <taxon>Metazoa</taxon>
        <taxon>Ecdysozoa</taxon>
        <taxon>Nematoda</taxon>
        <taxon>Chromadorea</taxon>
        <taxon>Rhabditida</taxon>
        <taxon>Rhabditina</taxon>
        <taxon>Rhabditomorpha</taxon>
        <taxon>Strongyloidea</taxon>
        <taxon>Ancylostomatidae</taxon>
        <taxon>Bunostominae</taxon>
        <taxon>Necator</taxon>
    </lineage>
</organism>
<keyword evidence="2" id="KW-1185">Reference proteome</keyword>
<gene>
    <name evidence="1" type="ORF">NECAME_07151</name>
</gene>
<dbReference type="KEGG" id="nai:NECAME_07151"/>
<protein>
    <submittedName>
        <fullName evidence="1">Uncharacterized protein</fullName>
    </submittedName>
</protein>
<reference evidence="2" key="1">
    <citation type="journal article" date="2014" name="Nat. Genet.">
        <title>Genome of the human hookworm Necator americanus.</title>
        <authorList>
            <person name="Tang Y.T."/>
            <person name="Gao X."/>
            <person name="Rosa B.A."/>
            <person name="Abubucker S."/>
            <person name="Hallsworth-Pepin K."/>
            <person name="Martin J."/>
            <person name="Tyagi R."/>
            <person name="Heizer E."/>
            <person name="Zhang X."/>
            <person name="Bhonagiri-Palsikar V."/>
            <person name="Minx P."/>
            <person name="Warren W.C."/>
            <person name="Wang Q."/>
            <person name="Zhan B."/>
            <person name="Hotez P.J."/>
            <person name="Sternberg P.W."/>
            <person name="Dougall A."/>
            <person name="Gaze S.T."/>
            <person name="Mulvenna J."/>
            <person name="Sotillo J."/>
            <person name="Ranganathan S."/>
            <person name="Rabelo E.M."/>
            <person name="Wilson R.K."/>
            <person name="Felgner P.L."/>
            <person name="Bethony J."/>
            <person name="Hawdon J.M."/>
            <person name="Gasser R.B."/>
            <person name="Loukas A."/>
            <person name="Mitreva M."/>
        </authorList>
    </citation>
    <scope>NUCLEOTIDE SEQUENCE [LARGE SCALE GENOMIC DNA]</scope>
</reference>